<feature type="compositionally biased region" description="Polar residues" evidence="1">
    <location>
        <begin position="117"/>
        <end position="130"/>
    </location>
</feature>
<dbReference type="EMBL" id="GL541643">
    <property type="protein sequence ID" value="KDE09792.1"/>
    <property type="molecule type" value="Genomic_DNA"/>
</dbReference>
<organism evidence="2">
    <name type="scientific">Microbotryum lychnidis-dioicae (strain p1A1 Lamole / MvSl-1064)</name>
    <name type="common">Anther smut fungus</name>
    <dbReference type="NCBI Taxonomy" id="683840"/>
    <lineage>
        <taxon>Eukaryota</taxon>
        <taxon>Fungi</taxon>
        <taxon>Dikarya</taxon>
        <taxon>Basidiomycota</taxon>
        <taxon>Pucciniomycotina</taxon>
        <taxon>Microbotryomycetes</taxon>
        <taxon>Microbotryales</taxon>
        <taxon>Microbotryaceae</taxon>
        <taxon>Microbotryum</taxon>
    </lineage>
</organism>
<feature type="region of interest" description="Disordered" evidence="1">
    <location>
        <begin position="88"/>
        <end position="107"/>
    </location>
</feature>
<reference evidence="4" key="1">
    <citation type="submission" date="2010-11" db="EMBL/GenBank/DDBJ databases">
        <title>The genome sequence of Microbotryum violaceum strain p1A1 Lamole.</title>
        <authorList>
            <person name="Cuomo C."/>
            <person name="Perlin M."/>
            <person name="Young S.K."/>
            <person name="Zeng Q."/>
            <person name="Gargeya S."/>
            <person name="Alvarado L."/>
            <person name="Berlin A."/>
            <person name="Chapman S.B."/>
            <person name="Chen Z."/>
            <person name="Freedman E."/>
            <person name="Gellesch M."/>
            <person name="Goldberg J."/>
            <person name="Griggs A."/>
            <person name="Gujja S."/>
            <person name="Heilman E."/>
            <person name="Heiman D."/>
            <person name="Howarth C."/>
            <person name="Mehta T."/>
            <person name="Neiman D."/>
            <person name="Pearson M."/>
            <person name="Roberts A."/>
            <person name="Saif S."/>
            <person name="Shea T."/>
            <person name="Shenoy N."/>
            <person name="Sisk P."/>
            <person name="Stolte C."/>
            <person name="Sykes S."/>
            <person name="White J."/>
            <person name="Yandava C."/>
            <person name="Haas B."/>
            <person name="Nusbaum C."/>
            <person name="Birren B."/>
        </authorList>
    </citation>
    <scope>NUCLEOTIDE SEQUENCE [LARGE SCALE GENOMIC DNA]</scope>
    <source>
        <strain evidence="4">p1A1 Lamole</strain>
    </source>
</reference>
<reference evidence="3" key="4">
    <citation type="submission" date="2015-06" db="UniProtKB">
        <authorList>
            <consortium name="EnsemblFungi"/>
        </authorList>
    </citation>
    <scope>IDENTIFICATION</scope>
</reference>
<dbReference type="AlphaFoldDB" id="U5GYC3"/>
<evidence type="ECO:0000313" key="3">
    <source>
        <dbReference type="EnsemblFungi" id="MVLG_00191T0"/>
    </source>
</evidence>
<dbReference type="HOGENOM" id="CLU_1349792_0_0_1"/>
<feature type="region of interest" description="Disordered" evidence="1">
    <location>
        <begin position="117"/>
        <end position="138"/>
    </location>
</feature>
<evidence type="ECO:0000256" key="1">
    <source>
        <dbReference type="SAM" id="MobiDB-lite"/>
    </source>
</evidence>
<dbReference type="Proteomes" id="UP000017200">
    <property type="component" value="Unassembled WGS sequence"/>
</dbReference>
<feature type="region of interest" description="Disordered" evidence="1">
    <location>
        <begin position="155"/>
        <end position="177"/>
    </location>
</feature>
<proteinExistence type="predicted"/>
<gene>
    <name evidence="2" type="ORF">MVLG_00191</name>
</gene>
<accession>U5GYC3</accession>
<protein>
    <submittedName>
        <fullName evidence="2 3">Uncharacterized protein</fullName>
    </submittedName>
</protein>
<dbReference type="EnsemblFungi" id="MVLG_00191T0">
    <property type="protein sequence ID" value="MVLG_00191T0"/>
    <property type="gene ID" value="MVLG_00191"/>
</dbReference>
<reference evidence="2" key="2">
    <citation type="submission" date="2010-11" db="EMBL/GenBank/DDBJ databases">
        <authorList>
            <consortium name="The Broad Institute Genome Sequencing Platform"/>
            <person name="Earl A."/>
            <person name="Ward D."/>
            <person name="Feldgarden M."/>
            <person name="Gevers D."/>
            <person name="Butler R."/>
            <person name="Young S.K."/>
            <person name="Zeng Q."/>
            <person name="Gargeya S."/>
            <person name="Fitzgerald M."/>
            <person name="Haas B."/>
            <person name="Abouelleil A."/>
            <person name="Alvarado L."/>
            <person name="Arachchi H.M."/>
            <person name="Berlin A."/>
            <person name="Brown A."/>
            <person name="Chapman S.B."/>
            <person name="Chen Z."/>
            <person name="Dunbar C."/>
            <person name="Freedman E."/>
            <person name="Gearin G."/>
            <person name="Gellesch M."/>
            <person name="Goldberg J."/>
            <person name="Griggs A."/>
            <person name="Gujja S."/>
            <person name="Heilman E."/>
            <person name="Heiman D."/>
            <person name="Howarth C."/>
            <person name="Larson L."/>
            <person name="Lui A."/>
            <person name="MacDonald P.J.P."/>
            <person name="Mehta T."/>
            <person name="Montmayeur A."/>
            <person name="Murphy C."/>
            <person name="Neiman D."/>
            <person name="Pearson M."/>
            <person name="Priest M."/>
            <person name="Roberts A."/>
            <person name="Saif S."/>
            <person name="Shea T."/>
            <person name="Shenoy N."/>
            <person name="Sisk P."/>
            <person name="Stolte C."/>
            <person name="Sykes S."/>
            <person name="White J."/>
            <person name="Yandava C."/>
            <person name="Wortman J."/>
            <person name="Nusbaum C."/>
            <person name="Birren B."/>
        </authorList>
    </citation>
    <scope>NUCLEOTIDE SEQUENCE</scope>
    <source>
        <strain evidence="2">P1A1 Lamole</strain>
    </source>
</reference>
<keyword evidence="4" id="KW-1185">Reference proteome</keyword>
<name>U5GYC3_USTV1</name>
<evidence type="ECO:0000313" key="4">
    <source>
        <dbReference type="Proteomes" id="UP000017200"/>
    </source>
</evidence>
<sequence>MYMLRIARSGDIPVSTHPDEMLDKTSFRIGNAGAVGPKWTTASSESASGSDHLGNTLSNAETTPKPVPTRLQSFLNLLNRPTKQSFPLTIDIPSSSPMRPASVPSTPASIYDRFAQTASEDQHGSTNREPTSFLDEDDEPSYLCRNKWSLEEHGIHSTSPTSVHDEASDSVSNYSTDLESKNCGVHDVAGIIEVDFNPIRAQL</sequence>
<feature type="region of interest" description="Disordered" evidence="1">
    <location>
        <begin position="38"/>
        <end position="67"/>
    </location>
</feature>
<dbReference type="EMBL" id="AEIJ01000011">
    <property type="status" value="NOT_ANNOTATED_CDS"/>
    <property type="molecule type" value="Genomic_DNA"/>
</dbReference>
<dbReference type="OrthoDB" id="2536345at2759"/>
<feature type="compositionally biased region" description="Polar residues" evidence="1">
    <location>
        <begin position="40"/>
        <end position="62"/>
    </location>
</feature>
<reference evidence="2 4" key="3">
    <citation type="journal article" date="2015" name="BMC Genomics">
        <title>Sex and parasites: genomic and transcriptomic analysis of Microbotryum lychnidis-dioicae, the biotrophic and plant-castrating anther smut fungus.</title>
        <authorList>
            <person name="Perlin M.H."/>
            <person name="Amselem J."/>
            <person name="Fontanillas E."/>
            <person name="Toh S.S."/>
            <person name="Chen Z."/>
            <person name="Goldberg J."/>
            <person name="Duplessis S."/>
            <person name="Henrissat B."/>
            <person name="Young S."/>
            <person name="Zeng Q."/>
            <person name="Aguileta G."/>
            <person name="Petit E."/>
            <person name="Badouin H."/>
            <person name="Andrews J."/>
            <person name="Razeeq D."/>
            <person name="Gabaldon T."/>
            <person name="Quesneville H."/>
            <person name="Giraud T."/>
            <person name="Hood M.E."/>
            <person name="Schultz D.J."/>
            <person name="Cuomo C.A."/>
        </authorList>
    </citation>
    <scope>NUCLEOTIDE SEQUENCE [LARGE SCALE GENOMIC DNA]</scope>
    <source>
        <strain evidence="2">P1A1 Lamole</strain>
        <strain evidence="4">p1A1 Lamole</strain>
    </source>
</reference>
<dbReference type="InParanoid" id="U5GYC3"/>
<evidence type="ECO:0000313" key="2">
    <source>
        <dbReference type="EMBL" id="KDE09792.1"/>
    </source>
</evidence>